<reference evidence="4 5" key="1">
    <citation type="submission" date="2017-09" db="EMBL/GenBank/DDBJ databases">
        <authorList>
            <consortium name="International Durum Wheat Genome Sequencing Consortium (IDWGSC)"/>
            <person name="Milanesi L."/>
        </authorList>
    </citation>
    <scope>NUCLEOTIDE SEQUENCE [LARGE SCALE GENOMIC DNA]</scope>
    <source>
        <strain evidence="5">cv. Svevo</strain>
    </source>
</reference>
<dbReference type="AlphaFoldDB" id="A0A9R0VA65"/>
<dbReference type="EMBL" id="LT934112">
    <property type="protein sequence ID" value="VAH21270.1"/>
    <property type="molecule type" value="Genomic_DNA"/>
</dbReference>
<proteinExistence type="inferred from homology"/>
<dbReference type="Gramene" id="TRITD1Bv1G187580.2">
    <property type="protein sequence ID" value="TRITD1Bv1G187580.2"/>
    <property type="gene ID" value="TRITD1Bv1G187580"/>
</dbReference>
<evidence type="ECO:0000259" key="2">
    <source>
        <dbReference type="Pfam" id="PF01709"/>
    </source>
</evidence>
<dbReference type="OMA" id="HTWIASP"/>
<dbReference type="FunFam" id="1.10.10.200:FF:000006">
    <property type="entry name" value="Putative transcriptional regulatory protein"/>
    <property type="match status" value="1"/>
</dbReference>
<feature type="domain" description="TACO1/YebC-like second and third" evidence="2">
    <location>
        <begin position="139"/>
        <end position="316"/>
    </location>
</feature>
<dbReference type="InterPro" id="IPR017856">
    <property type="entry name" value="Integrase-like_N"/>
</dbReference>
<dbReference type="FunFam" id="3.30.70.980:FF:000011">
    <property type="entry name" value="Putative transcriptional regulatory protein"/>
    <property type="match status" value="1"/>
</dbReference>
<feature type="domain" description="TACO1/YebC-like N-terminal" evidence="3">
    <location>
        <begin position="64"/>
        <end position="133"/>
    </location>
</feature>
<organism evidence="4 5">
    <name type="scientific">Triticum turgidum subsp. durum</name>
    <name type="common">Durum wheat</name>
    <name type="synonym">Triticum durum</name>
    <dbReference type="NCBI Taxonomy" id="4567"/>
    <lineage>
        <taxon>Eukaryota</taxon>
        <taxon>Viridiplantae</taxon>
        <taxon>Streptophyta</taxon>
        <taxon>Embryophyta</taxon>
        <taxon>Tracheophyta</taxon>
        <taxon>Spermatophyta</taxon>
        <taxon>Magnoliopsida</taxon>
        <taxon>Liliopsida</taxon>
        <taxon>Poales</taxon>
        <taxon>Poaceae</taxon>
        <taxon>BOP clade</taxon>
        <taxon>Pooideae</taxon>
        <taxon>Triticodae</taxon>
        <taxon>Triticeae</taxon>
        <taxon>Triticinae</taxon>
        <taxon>Triticum</taxon>
    </lineage>
</organism>
<dbReference type="Pfam" id="PF20772">
    <property type="entry name" value="TACO1_YebC_N"/>
    <property type="match status" value="1"/>
</dbReference>
<dbReference type="InterPro" id="IPR029072">
    <property type="entry name" value="YebC-like"/>
</dbReference>
<dbReference type="Pfam" id="PF01709">
    <property type="entry name" value="Transcrip_reg"/>
    <property type="match status" value="1"/>
</dbReference>
<evidence type="ECO:0000313" key="5">
    <source>
        <dbReference type="Proteomes" id="UP000324705"/>
    </source>
</evidence>
<dbReference type="InterPro" id="IPR048300">
    <property type="entry name" value="TACO1_YebC-like_2nd/3rd_dom"/>
</dbReference>
<dbReference type="InterPro" id="IPR026564">
    <property type="entry name" value="Transcrip_reg_TACO1-like_dom3"/>
</dbReference>
<dbReference type="InterPro" id="IPR002876">
    <property type="entry name" value="Transcrip_reg_TACO1-like"/>
</dbReference>
<accession>A0A9R0VA65</accession>
<name>A0A9R0VA65_TRITD</name>
<dbReference type="Gene3D" id="1.10.10.200">
    <property type="match status" value="1"/>
</dbReference>
<dbReference type="SUPFAM" id="SSF75625">
    <property type="entry name" value="YebC-like"/>
    <property type="match status" value="1"/>
</dbReference>
<evidence type="ECO:0000256" key="1">
    <source>
        <dbReference type="ARBA" id="ARBA00008724"/>
    </source>
</evidence>
<sequence length="318" mass="34922">MASAARALGALLHRASSFSSSASALRSASLVHSRSDPTGGASLFQGHVARRRIWTFQPLCMGRRSCKIAGRKGAQNLKKMKRNSKIGKEIVAAIKKGGPSPSSNTALAALLEKVRELDVPKEVVERNIKRASEKGQDTYTEKIYEVYGFGGVGMVVEVLTDKITRSIADIRNVVKDCGAKLADSGSVTFRFRQARVVNIKVTDADKDQLLSVALDAGADDVIEPNFDDEDDSEEESTDCSYNCSLSFRFYKIVTTSENYPVVLSKLQEEGLKFETDNGYELLPLNPIEVDDEAMELNKDLVLKLLELDDVDAVYTDQK</sequence>
<dbReference type="PANTHER" id="PTHR12532">
    <property type="entry name" value="TRANSLATIONAL ACTIVATOR OF CYTOCHROME C OXIDASE 1"/>
    <property type="match status" value="1"/>
</dbReference>
<dbReference type="Proteomes" id="UP000324705">
    <property type="component" value="Chromosome 1B"/>
</dbReference>
<evidence type="ECO:0008006" key="6">
    <source>
        <dbReference type="Google" id="ProtNLM"/>
    </source>
</evidence>
<dbReference type="GO" id="GO:0009507">
    <property type="term" value="C:chloroplast"/>
    <property type="evidence" value="ECO:0007669"/>
    <property type="project" value="TreeGrafter"/>
</dbReference>
<protein>
    <recommendedName>
        <fullName evidence="6">Transcriptional regulatory protein</fullName>
    </recommendedName>
</protein>
<keyword evidence="5" id="KW-1185">Reference proteome</keyword>
<dbReference type="Gene3D" id="3.30.70.980">
    <property type="match status" value="2"/>
</dbReference>
<gene>
    <name evidence="4" type="ORF">TRITD_1Bv1G187580</name>
</gene>
<comment type="similarity">
    <text evidence="1">Belongs to the TACO1 family.</text>
</comment>
<dbReference type="InterPro" id="IPR049083">
    <property type="entry name" value="TACO1_YebC_N"/>
</dbReference>
<evidence type="ECO:0000313" key="4">
    <source>
        <dbReference type="EMBL" id="VAH21270.1"/>
    </source>
</evidence>
<evidence type="ECO:0000259" key="3">
    <source>
        <dbReference type="Pfam" id="PF20772"/>
    </source>
</evidence>
<dbReference type="PANTHER" id="PTHR12532:SF0">
    <property type="entry name" value="TRANSLATIONAL ACTIVATOR OF CYTOCHROME C OXIDASE 1"/>
    <property type="match status" value="1"/>
</dbReference>